<dbReference type="SUPFAM" id="SSF52777">
    <property type="entry name" value="CoA-dependent acyltransferases"/>
    <property type="match status" value="1"/>
</dbReference>
<dbReference type="InterPro" id="IPR050743">
    <property type="entry name" value="2-oxoacid_DH_E2_comp"/>
</dbReference>
<name>A0AAD1CLV5_9FLAO</name>
<evidence type="ECO:0000256" key="5">
    <source>
        <dbReference type="ARBA" id="ARBA00022823"/>
    </source>
</evidence>
<dbReference type="PROSITE" id="PS00189">
    <property type="entry name" value="LIPOYL"/>
    <property type="match status" value="1"/>
</dbReference>
<proteinExistence type="inferred from homology"/>
<evidence type="ECO:0000256" key="6">
    <source>
        <dbReference type="ARBA" id="ARBA00023315"/>
    </source>
</evidence>
<evidence type="ECO:0000256" key="2">
    <source>
        <dbReference type="ARBA" id="ARBA00007317"/>
    </source>
</evidence>
<dbReference type="InterPro" id="IPR003016">
    <property type="entry name" value="2-oxoA_DH_lipoyl-BS"/>
</dbReference>
<gene>
    <name evidence="10" type="ORF">CPU2_005</name>
</gene>
<comment type="cofactor">
    <cofactor evidence="1 7">
        <name>(R)-lipoate</name>
        <dbReference type="ChEBI" id="CHEBI:83088"/>
    </cofactor>
</comment>
<dbReference type="Pfam" id="PF00364">
    <property type="entry name" value="Biotin_lipoyl"/>
    <property type="match status" value="1"/>
</dbReference>
<organism evidence="10 11">
    <name type="scientific">Blattabacterium punctulatus CPU2</name>
    <dbReference type="NCBI Taxonomy" id="1457032"/>
    <lineage>
        <taxon>Bacteria</taxon>
        <taxon>Pseudomonadati</taxon>
        <taxon>Bacteroidota</taxon>
        <taxon>Flavobacteriia</taxon>
        <taxon>Flavobacteriales</taxon>
        <taxon>Blattabacteriaceae</taxon>
        <taxon>Blattabacterium</taxon>
    </lineage>
</organism>
<dbReference type="Pfam" id="PF00198">
    <property type="entry name" value="2-oxoacid_dh"/>
    <property type="match status" value="1"/>
</dbReference>
<protein>
    <recommendedName>
        <fullName evidence="7">Dihydrolipoamide acetyltransferase component of pyruvate dehydrogenase complex</fullName>
        <ecNumber evidence="7">2.3.1.-</ecNumber>
    </recommendedName>
</protein>
<keyword evidence="6 7" id="KW-0012">Acyltransferase</keyword>
<feature type="domain" description="Lipoyl-binding" evidence="8">
    <location>
        <begin position="3"/>
        <end position="78"/>
    </location>
</feature>
<keyword evidence="4 7" id="KW-0808">Transferase</keyword>
<keyword evidence="5 7" id="KW-0450">Lipoyl</keyword>
<dbReference type="EC" id="2.3.1.-" evidence="7"/>
<dbReference type="PANTHER" id="PTHR43178">
    <property type="entry name" value="DIHYDROLIPOAMIDE ACETYLTRANSFERASE COMPONENT OF PYRUVATE DEHYDROGENASE COMPLEX"/>
    <property type="match status" value="1"/>
</dbReference>
<dbReference type="CDD" id="cd06849">
    <property type="entry name" value="lipoyl_domain"/>
    <property type="match status" value="1"/>
</dbReference>
<dbReference type="SUPFAM" id="SSF47005">
    <property type="entry name" value="Peripheral subunit-binding domain of 2-oxo acid dehydrogenase complex"/>
    <property type="match status" value="1"/>
</dbReference>
<comment type="similarity">
    <text evidence="2 7">Belongs to the 2-oxoacid dehydrogenase family.</text>
</comment>
<evidence type="ECO:0000313" key="10">
    <source>
        <dbReference type="EMBL" id="BBA17527.1"/>
    </source>
</evidence>
<dbReference type="GO" id="GO:0031405">
    <property type="term" value="F:lipoic acid binding"/>
    <property type="evidence" value="ECO:0007669"/>
    <property type="project" value="TreeGrafter"/>
</dbReference>
<dbReference type="InterPro" id="IPR023213">
    <property type="entry name" value="CAT-like_dom_sf"/>
</dbReference>
<evidence type="ECO:0000259" key="8">
    <source>
        <dbReference type="PROSITE" id="PS50968"/>
    </source>
</evidence>
<dbReference type="EMBL" id="AP014610">
    <property type="protein sequence ID" value="BBA17527.1"/>
    <property type="molecule type" value="Genomic_DNA"/>
</dbReference>
<dbReference type="SUPFAM" id="SSF51230">
    <property type="entry name" value="Single hybrid motif"/>
    <property type="match status" value="1"/>
</dbReference>
<evidence type="ECO:0000256" key="3">
    <source>
        <dbReference type="ARBA" id="ARBA00011484"/>
    </source>
</evidence>
<dbReference type="PANTHER" id="PTHR43178:SF5">
    <property type="entry name" value="LIPOAMIDE ACYLTRANSFERASE COMPONENT OF BRANCHED-CHAIN ALPHA-KETO ACID DEHYDROGENASE COMPLEX, MITOCHONDRIAL"/>
    <property type="match status" value="1"/>
</dbReference>
<dbReference type="Gene3D" id="4.10.320.10">
    <property type="entry name" value="E3-binding domain"/>
    <property type="match status" value="1"/>
</dbReference>
<dbReference type="InterPro" id="IPR036625">
    <property type="entry name" value="E3-bd_dom_sf"/>
</dbReference>
<dbReference type="AlphaFoldDB" id="A0AAD1CLV5"/>
<evidence type="ECO:0000259" key="9">
    <source>
        <dbReference type="PROSITE" id="PS51826"/>
    </source>
</evidence>
<dbReference type="PROSITE" id="PS50968">
    <property type="entry name" value="BIOTINYL_LIPOYL"/>
    <property type="match status" value="1"/>
</dbReference>
<dbReference type="RefSeq" id="WP_110548483.1">
    <property type="nucleotide sequence ID" value="NZ_AP014610.1"/>
</dbReference>
<dbReference type="InterPro" id="IPR004167">
    <property type="entry name" value="PSBD"/>
</dbReference>
<reference evidence="10 11" key="1">
    <citation type="submission" date="2014-06" db="EMBL/GenBank/DDBJ databases">
        <title>Genome sequence of the intracellular symbiont Blattabacterium cuenoti, strain CPU2 from the wood feeding cockroach Cryptocercus punctulatus.</title>
        <authorList>
            <person name="Kinjo Y."/>
            <person name="Ohkuma M."/>
            <person name="Tokuda G."/>
        </authorList>
    </citation>
    <scope>NUCLEOTIDE SEQUENCE [LARGE SCALE GENOMIC DNA]</scope>
    <source>
        <strain evidence="10 11">CPU2</strain>
    </source>
</reference>
<feature type="domain" description="Peripheral subunit-binding (PSBD)" evidence="9">
    <location>
        <begin position="92"/>
        <end position="132"/>
    </location>
</feature>
<comment type="subunit">
    <text evidence="3">Forms a 24-polypeptide structural core with octahedral symmetry.</text>
</comment>
<dbReference type="Gene3D" id="2.40.50.100">
    <property type="match status" value="1"/>
</dbReference>
<dbReference type="Pfam" id="PF02817">
    <property type="entry name" value="E3_binding"/>
    <property type="match status" value="1"/>
</dbReference>
<accession>A0AAD1CLV5</accession>
<evidence type="ECO:0000256" key="7">
    <source>
        <dbReference type="RuleBase" id="RU003423"/>
    </source>
</evidence>
<evidence type="ECO:0000256" key="1">
    <source>
        <dbReference type="ARBA" id="ARBA00001938"/>
    </source>
</evidence>
<dbReference type="GO" id="GO:0005737">
    <property type="term" value="C:cytoplasm"/>
    <property type="evidence" value="ECO:0007669"/>
    <property type="project" value="TreeGrafter"/>
</dbReference>
<dbReference type="InterPro" id="IPR001078">
    <property type="entry name" value="2-oxoacid_DH_actylTfrase"/>
</dbReference>
<evidence type="ECO:0000313" key="11">
    <source>
        <dbReference type="Proteomes" id="UP000262607"/>
    </source>
</evidence>
<sequence>MSEYNLILPSMGESIAEATIIRWLKKEGDYIKKEDLLVEISTDKVDSEITSPVNGILKKKLFSTNEVAKVGSSIAILEIEDKEIYLENKTRFYSPFVRTIAKKEGISFEELESIEGTGKNGRINKNDIIKYIKNKKEKKIVSKNDTILSSTYCIINNNQQHNNEDENETIIEMDRIRKITSSHMVTSKKISAHVTSFVEADVTNIVKWRDKIKDIFKKTTGEKLTLMSIFVECVVKAIKDFPMINISVNGTNIIKKRNIHIGLAIALPNGNIIVPVIKNADSYSLGGLIKIINNLIKRAKSNQLKPEETKGGTYTISNIGSFGNLFGTPIIHQPQVAIMGIGLIQKKLSVIEKPEGDFIGIRHKIYLSHSYDHRVIDGVLGGGFVKKVALYLEEYQCYTTII</sequence>
<dbReference type="InterPro" id="IPR000089">
    <property type="entry name" value="Biotin_lipoyl"/>
</dbReference>
<dbReference type="Proteomes" id="UP000262607">
    <property type="component" value="Chromosome"/>
</dbReference>
<evidence type="ECO:0000256" key="4">
    <source>
        <dbReference type="ARBA" id="ARBA00022679"/>
    </source>
</evidence>
<dbReference type="InterPro" id="IPR011053">
    <property type="entry name" value="Single_hybrid_motif"/>
</dbReference>
<dbReference type="GO" id="GO:0016407">
    <property type="term" value="F:acetyltransferase activity"/>
    <property type="evidence" value="ECO:0007669"/>
    <property type="project" value="TreeGrafter"/>
</dbReference>
<dbReference type="PROSITE" id="PS51826">
    <property type="entry name" value="PSBD"/>
    <property type="match status" value="1"/>
</dbReference>
<dbReference type="Gene3D" id="3.30.559.10">
    <property type="entry name" value="Chloramphenicol acetyltransferase-like domain"/>
    <property type="match status" value="1"/>
</dbReference>
<dbReference type="GeneID" id="66556474"/>